<sequence length="63" mass="7882">MFFNFKWKQIIFLKNILLEFSSDILFFYVFTKKGVLVLKNVKNNIYILFVKMYNYYKHISKWI</sequence>
<accession>Q97I12</accession>
<protein>
    <submittedName>
        <fullName evidence="1">Uncharacterized protein</fullName>
    </submittedName>
</protein>
<evidence type="ECO:0000313" key="2">
    <source>
        <dbReference type="Proteomes" id="UP000000814"/>
    </source>
</evidence>
<evidence type="ECO:0000313" key="1">
    <source>
        <dbReference type="EMBL" id="AAK79808.1"/>
    </source>
</evidence>
<dbReference type="AlphaFoldDB" id="Q97I12"/>
<dbReference type="EMBL" id="AE001437">
    <property type="protein sequence ID" value="AAK79808.1"/>
    <property type="molecule type" value="Genomic_DNA"/>
</dbReference>
<gene>
    <name evidence="1" type="ordered locus">CA_C1844</name>
</gene>
<name>Q97I12_CLOAB</name>
<dbReference type="Proteomes" id="UP000000814">
    <property type="component" value="Chromosome"/>
</dbReference>
<dbReference type="PIR" id="E97127">
    <property type="entry name" value="E97127"/>
</dbReference>
<organism evidence="1 2">
    <name type="scientific">Clostridium acetobutylicum (strain ATCC 824 / DSM 792 / JCM 1419 / IAM 19013 / LMG 5710 / NBRC 13948 / NRRL B-527 / VKM B-1787 / 2291 / W)</name>
    <dbReference type="NCBI Taxonomy" id="272562"/>
    <lineage>
        <taxon>Bacteria</taxon>
        <taxon>Bacillati</taxon>
        <taxon>Bacillota</taxon>
        <taxon>Clostridia</taxon>
        <taxon>Eubacteriales</taxon>
        <taxon>Clostridiaceae</taxon>
        <taxon>Clostridium</taxon>
    </lineage>
</organism>
<dbReference type="HOGENOM" id="CLU_2877717_0_0_9"/>
<proteinExistence type="predicted"/>
<reference evidence="1 2" key="1">
    <citation type="journal article" date="2001" name="J. Bacteriol.">
        <title>Genome sequence and comparative analysis of the solvent-producing bacterium Clostridium acetobutylicum.</title>
        <authorList>
            <person name="Nolling J."/>
            <person name="Breton G."/>
            <person name="Omelchenko M.V."/>
            <person name="Makarova K.S."/>
            <person name="Zeng Q."/>
            <person name="Gibson R."/>
            <person name="Lee H.M."/>
            <person name="Dubois J."/>
            <person name="Qiu D."/>
            <person name="Hitti J."/>
            <person name="Wolf Y.I."/>
            <person name="Tatusov R.L."/>
            <person name="Sabathe F."/>
            <person name="Doucette-Stamm L."/>
            <person name="Soucaille P."/>
            <person name="Daly M.J."/>
            <person name="Bennett G.N."/>
            <person name="Koonin E.V."/>
            <person name="Smith D.R."/>
        </authorList>
    </citation>
    <scope>NUCLEOTIDE SEQUENCE [LARGE SCALE GENOMIC DNA]</scope>
    <source>
        <strain evidence="2">ATCC 824 / DSM 792 / JCM 1419 / LMG 5710 / VKM B-1787</strain>
    </source>
</reference>
<dbReference type="KEGG" id="cac:CA_C1844"/>
<dbReference type="STRING" id="272562.CA_C1844"/>
<keyword evidence="2" id="KW-1185">Reference proteome</keyword>